<proteinExistence type="inferred from homology"/>
<feature type="domain" description="Protein kinase" evidence="8">
    <location>
        <begin position="18"/>
        <end position="265"/>
    </location>
</feature>
<dbReference type="Proteomes" id="UP000179807">
    <property type="component" value="Unassembled WGS sequence"/>
</dbReference>
<dbReference type="GO" id="GO:0005524">
    <property type="term" value="F:ATP binding"/>
    <property type="evidence" value="ECO:0007669"/>
    <property type="project" value="UniProtKB-UniRule"/>
</dbReference>
<dbReference type="Pfam" id="PF00069">
    <property type="entry name" value="Pkinase"/>
    <property type="match status" value="1"/>
</dbReference>
<dbReference type="RefSeq" id="XP_068368370.1">
    <property type="nucleotide sequence ID" value="XM_068497712.1"/>
</dbReference>
<evidence type="ECO:0000259" key="8">
    <source>
        <dbReference type="PROSITE" id="PS50011"/>
    </source>
</evidence>
<dbReference type="EMBL" id="MLAK01000250">
    <property type="protein sequence ID" value="OHT15234.1"/>
    <property type="molecule type" value="Genomic_DNA"/>
</dbReference>
<gene>
    <name evidence="9" type="ORF">TRFO_14259</name>
</gene>
<evidence type="ECO:0000313" key="9">
    <source>
        <dbReference type="EMBL" id="OHT15234.1"/>
    </source>
</evidence>
<evidence type="ECO:0000256" key="3">
    <source>
        <dbReference type="ARBA" id="ARBA00022741"/>
    </source>
</evidence>
<keyword evidence="4 9" id="KW-0418">Kinase</keyword>
<dbReference type="SUPFAM" id="SSF56112">
    <property type="entry name" value="Protein kinase-like (PK-like)"/>
    <property type="match status" value="1"/>
</dbReference>
<dbReference type="PROSITE" id="PS00107">
    <property type="entry name" value="PROTEIN_KINASE_ATP"/>
    <property type="match status" value="1"/>
</dbReference>
<evidence type="ECO:0000256" key="1">
    <source>
        <dbReference type="ARBA" id="ARBA00022527"/>
    </source>
</evidence>
<reference evidence="9" key="1">
    <citation type="submission" date="2016-10" db="EMBL/GenBank/DDBJ databases">
        <authorList>
            <person name="Benchimol M."/>
            <person name="Almeida L.G."/>
            <person name="Vasconcelos A.T."/>
            <person name="Perreira-Neves A."/>
            <person name="Rosa I.A."/>
            <person name="Tasca T."/>
            <person name="Bogo M.R."/>
            <person name="de Souza W."/>
        </authorList>
    </citation>
    <scope>NUCLEOTIDE SEQUENCE [LARGE SCALE GENOMIC DNA]</scope>
    <source>
        <strain evidence="9">K</strain>
    </source>
</reference>
<evidence type="ECO:0000256" key="7">
    <source>
        <dbReference type="RuleBase" id="RU000304"/>
    </source>
</evidence>
<evidence type="ECO:0000313" key="10">
    <source>
        <dbReference type="Proteomes" id="UP000179807"/>
    </source>
</evidence>
<keyword evidence="1 7" id="KW-0723">Serine/threonine-protein kinase</keyword>
<dbReference type="GO" id="GO:0004674">
    <property type="term" value="F:protein serine/threonine kinase activity"/>
    <property type="evidence" value="ECO:0007669"/>
    <property type="project" value="UniProtKB-KW"/>
</dbReference>
<dbReference type="GO" id="GO:0007165">
    <property type="term" value="P:signal transduction"/>
    <property type="evidence" value="ECO:0007669"/>
    <property type="project" value="TreeGrafter"/>
</dbReference>
<evidence type="ECO:0000256" key="4">
    <source>
        <dbReference type="ARBA" id="ARBA00022777"/>
    </source>
</evidence>
<name>A0A1J4KVQ8_9EUKA</name>
<dbReference type="PROSITE" id="PS50011">
    <property type="entry name" value="PROTEIN_KINASE_DOM"/>
    <property type="match status" value="1"/>
</dbReference>
<evidence type="ECO:0000256" key="6">
    <source>
        <dbReference type="PROSITE-ProRule" id="PRU10141"/>
    </source>
</evidence>
<feature type="binding site" evidence="6">
    <location>
        <position position="47"/>
    </location>
    <ligand>
        <name>ATP</name>
        <dbReference type="ChEBI" id="CHEBI:30616"/>
    </ligand>
</feature>
<dbReference type="InterPro" id="IPR008271">
    <property type="entry name" value="Ser/Thr_kinase_AS"/>
</dbReference>
<sequence>MFRKRCTVSSTFSKIHDYFVGDPIGNGFFSTIHAAFSTKAKNSFAIKILLKDQIIRCPRGDRILFNEGVLAALLDHPHIVRIQEIIESKHQIFQVMQFATHKDLLTYLRHNELDLDTAIRMMDQLLSSVEYLHSLGVCHRDIKLENILLTDNLSPVLSDFGLSSIPFANKLHNHCGSKGYVAPEAISDPQFDGYKADIFSLGVVFYIMFTRSMPFQEDNLDFEAQINSLDFSRVPPDVQRLIRAMWAKNPADRPAAAQCRALPLFDRVENRTPPPQPMIMALTNPILQLDDIIVSRLSQTLHIPIATFFERVANPGPRLEKLLAILFIRKLDANSVNSTENVFKMNYSHTSQPVRNIPQMQRLDFMTSSSVIINDLNSFMMARSCCITSPLSLERSIVLNSTTGDAKIDFELNDTIKSGTCTLILTGDKRSIQLMGDLVEYLQKKFREQSVI</sequence>
<protein>
    <submittedName>
        <fullName evidence="9">CAMK family protein kinase</fullName>
    </submittedName>
</protein>
<dbReference type="PANTHER" id="PTHR43895:SF150">
    <property type="entry name" value="SERINE_THREONINE-PROTEIN KINASE STK11"/>
    <property type="match status" value="1"/>
</dbReference>
<dbReference type="PROSITE" id="PS00108">
    <property type="entry name" value="PROTEIN_KINASE_ST"/>
    <property type="match status" value="1"/>
</dbReference>
<comment type="similarity">
    <text evidence="7">Belongs to the protein kinase superfamily.</text>
</comment>
<dbReference type="SMART" id="SM00220">
    <property type="entry name" value="S_TKc"/>
    <property type="match status" value="1"/>
</dbReference>
<dbReference type="InterPro" id="IPR017441">
    <property type="entry name" value="Protein_kinase_ATP_BS"/>
</dbReference>
<dbReference type="InterPro" id="IPR011009">
    <property type="entry name" value="Kinase-like_dom_sf"/>
</dbReference>
<dbReference type="Gene3D" id="1.10.510.10">
    <property type="entry name" value="Transferase(Phosphotransferase) domain 1"/>
    <property type="match status" value="1"/>
</dbReference>
<keyword evidence="10" id="KW-1185">Reference proteome</keyword>
<dbReference type="OrthoDB" id="1668230at2759"/>
<evidence type="ECO:0000256" key="5">
    <source>
        <dbReference type="ARBA" id="ARBA00022840"/>
    </source>
</evidence>
<keyword evidence="3 6" id="KW-0547">Nucleotide-binding</keyword>
<comment type="caution">
    <text evidence="9">The sequence shown here is derived from an EMBL/GenBank/DDBJ whole genome shotgun (WGS) entry which is preliminary data.</text>
</comment>
<keyword evidence="5 6" id="KW-0067">ATP-binding</keyword>
<dbReference type="AlphaFoldDB" id="A0A1J4KVQ8"/>
<keyword evidence="2" id="KW-0808">Transferase</keyword>
<dbReference type="PANTHER" id="PTHR43895">
    <property type="entry name" value="CALCIUM/CALMODULIN-DEPENDENT PROTEIN KINASE KINASE-RELATED"/>
    <property type="match status" value="1"/>
</dbReference>
<accession>A0A1J4KVQ8</accession>
<dbReference type="GeneID" id="94832416"/>
<dbReference type="InterPro" id="IPR000719">
    <property type="entry name" value="Prot_kinase_dom"/>
</dbReference>
<dbReference type="VEuPathDB" id="TrichDB:TRFO_14259"/>
<evidence type="ECO:0000256" key="2">
    <source>
        <dbReference type="ARBA" id="ARBA00022679"/>
    </source>
</evidence>
<organism evidence="9 10">
    <name type="scientific">Tritrichomonas foetus</name>
    <dbReference type="NCBI Taxonomy" id="1144522"/>
    <lineage>
        <taxon>Eukaryota</taxon>
        <taxon>Metamonada</taxon>
        <taxon>Parabasalia</taxon>
        <taxon>Tritrichomonadida</taxon>
        <taxon>Tritrichomonadidae</taxon>
        <taxon>Tritrichomonas</taxon>
    </lineage>
</organism>